<evidence type="ECO:0000256" key="2">
    <source>
        <dbReference type="SAM" id="MobiDB-lite"/>
    </source>
</evidence>
<evidence type="ECO:0000313" key="3">
    <source>
        <dbReference type="EMBL" id="ROW17419.1"/>
    </source>
</evidence>
<dbReference type="SUPFAM" id="SSF53335">
    <property type="entry name" value="S-adenosyl-L-methionine-dependent methyltransferases"/>
    <property type="match status" value="1"/>
</dbReference>
<proteinExistence type="inferred from homology"/>
<dbReference type="PANTHER" id="PTHR43591:SF102">
    <property type="entry name" value="S-ADENOSYL-L-METHIONINE-DEPENDENT METHYLTRANSFERASE"/>
    <property type="match status" value="1"/>
</dbReference>
<sequence length="414" mass="46610">MSELNHQDHSSSHQSYAGPGSHWQQQEKTPGSQGITKDGNLSCDNFTSQPGPSPVVTFGDGTVNTEFRAFANGPATDIGDPVLNFNGYVLHANQRPVPEELKRESTGLSVAEPDAVLDEENGRTYHSYHDGRYYLPNDPAEQDRLDLQHTLWKVHLDDALYRAPINNPRNVLDIATGTGIWAIQFARQHPQSKVIGTDLSLIQPNNAPENCSFVKEDAELDEWTLPVRFDYIHLRMVHTCFDNHRAVIRKCLDNLEPGGWVELQDAVFKLLCTDGSANGSHIERFSQLILQSGQSIGRDFDVPGKYKKMLLDAGFVDVVEEIGPVPGNPWPSEPKFRTLGLWQMANSYRALRGFSWKLFRKMGMPPAEIEELVRQAKDDTRNTQLHYFFPIYVVYGRKPSRGESAQPPSKRART</sequence>
<name>A0A423XLG0_9PEZI</name>
<evidence type="ECO:0000313" key="4">
    <source>
        <dbReference type="Proteomes" id="UP000285146"/>
    </source>
</evidence>
<dbReference type="AlphaFoldDB" id="A0A423XLG0"/>
<gene>
    <name evidence="3" type="ORF">VPNG_00848</name>
</gene>
<dbReference type="OrthoDB" id="2013972at2759"/>
<dbReference type="CDD" id="cd02440">
    <property type="entry name" value="AdoMet_MTases"/>
    <property type="match status" value="1"/>
</dbReference>
<dbReference type="PANTHER" id="PTHR43591">
    <property type="entry name" value="METHYLTRANSFERASE"/>
    <property type="match status" value="1"/>
</dbReference>
<comment type="similarity">
    <text evidence="1">Belongs to the methyltransferase superfamily. LaeA methyltransferase family.</text>
</comment>
<dbReference type="Pfam" id="PF13489">
    <property type="entry name" value="Methyltransf_23"/>
    <property type="match status" value="1"/>
</dbReference>
<feature type="region of interest" description="Disordered" evidence="2">
    <location>
        <begin position="1"/>
        <end position="59"/>
    </location>
</feature>
<dbReference type="Gene3D" id="3.40.50.150">
    <property type="entry name" value="Vaccinia Virus protein VP39"/>
    <property type="match status" value="1"/>
</dbReference>
<dbReference type="STRING" id="1230097.A0A423XLG0"/>
<reference evidence="3 4" key="1">
    <citation type="submission" date="2015-09" db="EMBL/GenBank/DDBJ databases">
        <title>Host preference determinants of Valsa canker pathogens revealed by comparative genomics.</title>
        <authorList>
            <person name="Yin Z."/>
            <person name="Huang L."/>
        </authorList>
    </citation>
    <scope>NUCLEOTIDE SEQUENCE [LARGE SCALE GENOMIC DNA]</scope>
    <source>
        <strain evidence="3 4">SXYLt</strain>
    </source>
</reference>
<feature type="compositionally biased region" description="Polar residues" evidence="2">
    <location>
        <begin position="22"/>
        <end position="35"/>
    </location>
</feature>
<protein>
    <recommendedName>
        <fullName evidence="5">Methyltransferase domain-containing protein</fullName>
    </recommendedName>
</protein>
<dbReference type="EMBL" id="LKEB01000002">
    <property type="protein sequence ID" value="ROW17419.1"/>
    <property type="molecule type" value="Genomic_DNA"/>
</dbReference>
<accession>A0A423XLG0</accession>
<evidence type="ECO:0008006" key="5">
    <source>
        <dbReference type="Google" id="ProtNLM"/>
    </source>
</evidence>
<dbReference type="InterPro" id="IPR029063">
    <property type="entry name" value="SAM-dependent_MTases_sf"/>
</dbReference>
<dbReference type="GO" id="GO:0008168">
    <property type="term" value="F:methyltransferase activity"/>
    <property type="evidence" value="ECO:0007669"/>
    <property type="project" value="TreeGrafter"/>
</dbReference>
<organism evidence="3 4">
    <name type="scientific">Cytospora leucostoma</name>
    <dbReference type="NCBI Taxonomy" id="1230097"/>
    <lineage>
        <taxon>Eukaryota</taxon>
        <taxon>Fungi</taxon>
        <taxon>Dikarya</taxon>
        <taxon>Ascomycota</taxon>
        <taxon>Pezizomycotina</taxon>
        <taxon>Sordariomycetes</taxon>
        <taxon>Sordariomycetidae</taxon>
        <taxon>Diaporthales</taxon>
        <taxon>Cytosporaceae</taxon>
        <taxon>Cytospora</taxon>
    </lineage>
</organism>
<dbReference type="Proteomes" id="UP000285146">
    <property type="component" value="Unassembled WGS sequence"/>
</dbReference>
<evidence type="ECO:0000256" key="1">
    <source>
        <dbReference type="ARBA" id="ARBA00038158"/>
    </source>
</evidence>
<comment type="caution">
    <text evidence="3">The sequence shown here is derived from an EMBL/GenBank/DDBJ whole genome shotgun (WGS) entry which is preliminary data.</text>
</comment>
<keyword evidence="4" id="KW-1185">Reference proteome</keyword>
<dbReference type="InParanoid" id="A0A423XLG0"/>
<feature type="compositionally biased region" description="Basic and acidic residues" evidence="2">
    <location>
        <begin position="1"/>
        <end position="11"/>
    </location>
</feature>